<gene>
    <name evidence="1" type="primary">orf96</name>
</gene>
<accession>A0A5J6DUN8</accession>
<name>A0A5J6DUN8_9STRA</name>
<protein>
    <recommendedName>
        <fullName evidence="2">ATP synthase CF1 epsilon subunit</fullName>
    </recommendedName>
</protein>
<organism evidence="1">
    <name type="scientific">Nitzschia sp.</name>
    <name type="common">in: diatoms</name>
    <dbReference type="NCBI Taxonomy" id="1884248"/>
    <lineage>
        <taxon>Eukaryota</taxon>
        <taxon>Sar</taxon>
        <taxon>Stramenopiles</taxon>
        <taxon>Ochrophyta</taxon>
        <taxon>Bacillariophyta</taxon>
        <taxon>Bacillariophyceae</taxon>
        <taxon>Bacillariophycidae</taxon>
        <taxon>Bacillariales</taxon>
        <taxon>Bacillariaceae</taxon>
        <taxon>Nitzschia</taxon>
    </lineage>
</organism>
<evidence type="ECO:0008006" key="2">
    <source>
        <dbReference type="Google" id="ProtNLM"/>
    </source>
</evidence>
<dbReference type="AlphaFoldDB" id="A0A5J6DUN8"/>
<keyword evidence="1" id="KW-0934">Plastid</keyword>
<sequence length="96" mass="11312">MRIKIYTFENKEIIFENVKNNILIKSKDNSLTIKQDHIPLTIGFVKLNLFFETENNKKQFFKLTNGILCVSIDSIDVKNDMTFFCNNFKQLTNIDD</sequence>
<reference evidence="1" key="1">
    <citation type="journal article" date="2019" name="Am. J. Bot.">
        <title>A single loss of photosynthesis in the diatom order Bacillariales (Bacillariophyta).</title>
        <authorList>
            <person name="Onyshchenko A."/>
            <person name="Ruck E.C."/>
            <person name="Nakov T."/>
            <person name="Alverson A.J."/>
        </authorList>
    </citation>
    <scope>NUCLEOTIDE SEQUENCE</scope>
    <source>
        <strain evidence="1">Nitz4</strain>
    </source>
</reference>
<proteinExistence type="predicted"/>
<evidence type="ECO:0000313" key="1">
    <source>
        <dbReference type="EMBL" id="QES95254.1"/>
    </source>
</evidence>
<geneLocation type="plastid" evidence="1"/>
<dbReference type="EMBL" id="MG273660">
    <property type="protein sequence ID" value="QES95254.1"/>
    <property type="molecule type" value="Genomic_DNA"/>
</dbReference>